<dbReference type="PANTHER" id="PTHR47829">
    <property type="entry name" value="HYDROLASE, PUTATIVE (AFU_ORTHOLOGUE AFUA_1G12880)-RELATED"/>
    <property type="match status" value="1"/>
</dbReference>
<dbReference type="Proteomes" id="UP000733379">
    <property type="component" value="Unassembled WGS sequence"/>
</dbReference>
<protein>
    <submittedName>
        <fullName evidence="2">Phosphotransferase family protein</fullName>
    </submittedName>
</protein>
<evidence type="ECO:0000313" key="2">
    <source>
        <dbReference type="EMBL" id="MBU3067239.1"/>
    </source>
</evidence>
<dbReference type="InterPro" id="IPR041726">
    <property type="entry name" value="ACAD10_11_N"/>
</dbReference>
<keyword evidence="3" id="KW-1185">Reference proteome</keyword>
<comment type="caution">
    <text evidence="2">The sequence shown here is derived from an EMBL/GenBank/DDBJ whole genome shotgun (WGS) entry which is preliminary data.</text>
</comment>
<dbReference type="EMBL" id="JAHKNI010000020">
    <property type="protein sequence ID" value="MBU3067239.1"/>
    <property type="molecule type" value="Genomic_DNA"/>
</dbReference>
<dbReference type="Pfam" id="PF01636">
    <property type="entry name" value="APH"/>
    <property type="match status" value="1"/>
</dbReference>
<feature type="domain" description="Aminoglycoside phosphotransferase" evidence="1">
    <location>
        <begin position="40"/>
        <end position="273"/>
    </location>
</feature>
<dbReference type="PANTHER" id="PTHR47829:SF1">
    <property type="entry name" value="HAD FAMILY PHOSPHATASE"/>
    <property type="match status" value="1"/>
</dbReference>
<gene>
    <name evidence="2" type="ORF">KO481_37680</name>
</gene>
<dbReference type="Gene3D" id="3.90.1200.10">
    <property type="match status" value="1"/>
</dbReference>
<reference evidence="2 3" key="1">
    <citation type="submission" date="2021-06" db="EMBL/GenBank/DDBJ databases">
        <title>Actinomycetes sequencing.</title>
        <authorList>
            <person name="Shan Q."/>
        </authorList>
    </citation>
    <scope>NUCLEOTIDE SEQUENCE [LARGE SCALE GENOMIC DNA]</scope>
    <source>
        <strain evidence="2 3">NEAU-G5</strain>
    </source>
</reference>
<name>A0ABS6BAD1_9NOCA</name>
<dbReference type="InterPro" id="IPR052898">
    <property type="entry name" value="ACAD10-like"/>
</dbReference>
<sequence>MSGRYTGAEAVGRLPGLDLERLATWLAATRPDLSAGPLTGRLIAGGRSNLTYAVSDGASQWILRRPPLGHVLATAHDMGREFRVMSALADTDVPVPRTYALCTDADILGAPFYLMENVAGTPYRTASELAALGPTRVQAISTGMIEALAALHSVDPAGVGLADFGRPHGFLERQVHRWKKQLDASYSRELPGAEELFTLLAVRQPEQSPDGIVHGDYRLDNVLIAADDRVVAVIDWEMATVGDPLTDVALLLLYQRLGSELGITAVSDVSDAPGYLGESDMLDRYARHSGRDLAHLGFYLGLAAFKLAAILEGIHYRYLHGQTVGSGFEAIGDAVEPLLRAGIAAVREKNL</sequence>
<dbReference type="SUPFAM" id="SSF56112">
    <property type="entry name" value="Protein kinase-like (PK-like)"/>
    <property type="match status" value="1"/>
</dbReference>
<evidence type="ECO:0000313" key="3">
    <source>
        <dbReference type="Proteomes" id="UP000733379"/>
    </source>
</evidence>
<dbReference type="RefSeq" id="WP_215923329.1">
    <property type="nucleotide sequence ID" value="NZ_JAHKNI010000020.1"/>
</dbReference>
<proteinExistence type="predicted"/>
<dbReference type="InterPro" id="IPR011009">
    <property type="entry name" value="Kinase-like_dom_sf"/>
</dbReference>
<organism evidence="2 3">
    <name type="scientific">Nocardia albiluteola</name>
    <dbReference type="NCBI Taxonomy" id="2842303"/>
    <lineage>
        <taxon>Bacteria</taxon>
        <taxon>Bacillati</taxon>
        <taxon>Actinomycetota</taxon>
        <taxon>Actinomycetes</taxon>
        <taxon>Mycobacteriales</taxon>
        <taxon>Nocardiaceae</taxon>
        <taxon>Nocardia</taxon>
    </lineage>
</organism>
<dbReference type="Gene3D" id="3.30.200.20">
    <property type="entry name" value="Phosphorylase Kinase, domain 1"/>
    <property type="match status" value="1"/>
</dbReference>
<dbReference type="InterPro" id="IPR002575">
    <property type="entry name" value="Aminoglycoside_PTrfase"/>
</dbReference>
<evidence type="ECO:0000259" key="1">
    <source>
        <dbReference type="Pfam" id="PF01636"/>
    </source>
</evidence>
<accession>A0ABS6BAD1</accession>
<dbReference type="CDD" id="cd05154">
    <property type="entry name" value="ACAD10_11_N-like"/>
    <property type="match status" value="1"/>
</dbReference>